<evidence type="ECO:0000256" key="8">
    <source>
        <dbReference type="ARBA" id="ARBA00034120"/>
    </source>
</evidence>
<reference evidence="11 12" key="1">
    <citation type="journal article" date="2015" name="Nature">
        <title>rRNA introns, odd ribosomes, and small enigmatic genomes across a large radiation of phyla.</title>
        <authorList>
            <person name="Brown C.T."/>
            <person name="Hug L.A."/>
            <person name="Thomas B.C."/>
            <person name="Sharon I."/>
            <person name="Castelle C.J."/>
            <person name="Singh A."/>
            <person name="Wilkins M.J."/>
            <person name="Williams K.H."/>
            <person name="Banfield J.F."/>
        </authorList>
    </citation>
    <scope>NUCLEOTIDE SEQUENCE [LARGE SCALE GENOMIC DNA]</scope>
</reference>
<sequence length="334" mass="38349">MFVESIIWSMAENTTPSFDKELVRYRNTISRLVSLAERERYLKPFYVKKKSGGKRRIVPATKDLVYVQSILASWFVKTFGGSADYCYTGKGIIPAIKPHQGAKTALVVDLKDAFDHVTKEKIYKLLERRFRKMSKEVRLLIATLLTYEGTTPQGCVSTPYVFNAVVDPMDKDLLAILGNFPLRAYTRYADNMCFSFDKPVNLWAVDRAVAKIISMHDFQVSWSAGFEHMPISYLGTHVYEDRLELDPDKLDAYVLLLNEALSSPTPEVYRKQILGILTWVSQVYKTTNPEKLSPEDRAKLAYFIGLFQQYFGKVRGTPELLERLVTSFHNSRMF</sequence>
<comment type="similarity">
    <text evidence="8">Belongs to the bacterial reverse transcriptase family.</text>
</comment>
<evidence type="ECO:0000313" key="11">
    <source>
        <dbReference type="EMBL" id="KKS22732.1"/>
    </source>
</evidence>
<evidence type="ECO:0000259" key="10">
    <source>
        <dbReference type="PROSITE" id="PS50878"/>
    </source>
</evidence>
<evidence type="ECO:0000256" key="5">
    <source>
        <dbReference type="ARBA" id="ARBA00022842"/>
    </source>
</evidence>
<dbReference type="PANTHER" id="PTHR34047:SF8">
    <property type="entry name" value="PROTEIN YKFC"/>
    <property type="match status" value="1"/>
</dbReference>
<keyword evidence="6 11" id="KW-0695">RNA-directed DNA polymerase</keyword>
<dbReference type="STRING" id="1619103.UU80_C0003G0032"/>
<dbReference type="InterPro" id="IPR000123">
    <property type="entry name" value="Reverse_transcriptase_msDNA"/>
</dbReference>
<dbReference type="GO" id="GO:0003964">
    <property type="term" value="F:RNA-directed DNA polymerase activity"/>
    <property type="evidence" value="ECO:0007669"/>
    <property type="project" value="UniProtKB-KW"/>
</dbReference>
<dbReference type="Proteomes" id="UP000034920">
    <property type="component" value="Unassembled WGS sequence"/>
</dbReference>
<dbReference type="PANTHER" id="PTHR34047">
    <property type="entry name" value="NUCLEAR INTRON MATURASE 1, MITOCHONDRIAL-RELATED"/>
    <property type="match status" value="1"/>
</dbReference>
<evidence type="ECO:0000313" key="12">
    <source>
        <dbReference type="Proteomes" id="UP000034920"/>
    </source>
</evidence>
<dbReference type="SUPFAM" id="SSF56672">
    <property type="entry name" value="DNA/RNA polymerases"/>
    <property type="match status" value="1"/>
</dbReference>
<evidence type="ECO:0000256" key="1">
    <source>
        <dbReference type="ARBA" id="ARBA00012493"/>
    </source>
</evidence>
<organism evidence="11 12">
    <name type="scientific">candidate division WWE3 bacterium GW2011_GWA1_41_8</name>
    <dbReference type="NCBI Taxonomy" id="1619103"/>
    <lineage>
        <taxon>Bacteria</taxon>
        <taxon>Katanobacteria</taxon>
    </lineage>
</organism>
<name>A0A0G0XE80_UNCKA</name>
<dbReference type="AlphaFoldDB" id="A0A0G0XE80"/>
<evidence type="ECO:0000256" key="9">
    <source>
        <dbReference type="ARBA" id="ARBA00048173"/>
    </source>
</evidence>
<evidence type="ECO:0000256" key="3">
    <source>
        <dbReference type="ARBA" id="ARBA00022695"/>
    </source>
</evidence>
<accession>A0A0G0XE80</accession>
<keyword evidence="4" id="KW-0479">Metal-binding</keyword>
<feature type="domain" description="Reverse transcriptase" evidence="10">
    <location>
        <begin position="28"/>
        <end position="238"/>
    </location>
</feature>
<comment type="catalytic activity">
    <reaction evidence="9">
        <text>DNA(n) + a 2'-deoxyribonucleoside 5'-triphosphate = DNA(n+1) + diphosphate</text>
        <dbReference type="Rhea" id="RHEA:22508"/>
        <dbReference type="Rhea" id="RHEA-COMP:17339"/>
        <dbReference type="Rhea" id="RHEA-COMP:17340"/>
        <dbReference type="ChEBI" id="CHEBI:33019"/>
        <dbReference type="ChEBI" id="CHEBI:61560"/>
        <dbReference type="ChEBI" id="CHEBI:173112"/>
        <dbReference type="EC" id="2.7.7.49"/>
    </reaction>
</comment>
<dbReference type="Pfam" id="PF00078">
    <property type="entry name" value="RVT_1"/>
    <property type="match status" value="1"/>
</dbReference>
<dbReference type="GO" id="GO:0046872">
    <property type="term" value="F:metal ion binding"/>
    <property type="evidence" value="ECO:0007669"/>
    <property type="project" value="UniProtKB-KW"/>
</dbReference>
<dbReference type="InterPro" id="IPR000477">
    <property type="entry name" value="RT_dom"/>
</dbReference>
<evidence type="ECO:0000256" key="7">
    <source>
        <dbReference type="ARBA" id="ARBA00023118"/>
    </source>
</evidence>
<dbReference type="GO" id="GO:0051607">
    <property type="term" value="P:defense response to virus"/>
    <property type="evidence" value="ECO:0007669"/>
    <property type="project" value="UniProtKB-KW"/>
</dbReference>
<dbReference type="EMBL" id="LCCA01000003">
    <property type="protein sequence ID" value="KKS22732.1"/>
    <property type="molecule type" value="Genomic_DNA"/>
</dbReference>
<evidence type="ECO:0000256" key="4">
    <source>
        <dbReference type="ARBA" id="ARBA00022723"/>
    </source>
</evidence>
<keyword evidence="5" id="KW-0460">Magnesium</keyword>
<dbReference type="InterPro" id="IPR043502">
    <property type="entry name" value="DNA/RNA_pol_sf"/>
</dbReference>
<proteinExistence type="inferred from homology"/>
<keyword evidence="7" id="KW-0051">Antiviral defense</keyword>
<dbReference type="PROSITE" id="PS50878">
    <property type="entry name" value="RT_POL"/>
    <property type="match status" value="1"/>
</dbReference>
<gene>
    <name evidence="11" type="ORF">UU80_C0003G0032</name>
</gene>
<evidence type="ECO:0000256" key="2">
    <source>
        <dbReference type="ARBA" id="ARBA00022679"/>
    </source>
</evidence>
<keyword evidence="3" id="KW-0548">Nucleotidyltransferase</keyword>
<keyword evidence="2" id="KW-0808">Transferase</keyword>
<protein>
    <recommendedName>
        <fullName evidence="1">RNA-directed DNA polymerase</fullName>
        <ecNumber evidence="1">2.7.7.49</ecNumber>
    </recommendedName>
</protein>
<dbReference type="GO" id="GO:0003723">
    <property type="term" value="F:RNA binding"/>
    <property type="evidence" value="ECO:0007669"/>
    <property type="project" value="InterPro"/>
</dbReference>
<dbReference type="EC" id="2.7.7.49" evidence="1"/>
<evidence type="ECO:0000256" key="6">
    <source>
        <dbReference type="ARBA" id="ARBA00022918"/>
    </source>
</evidence>
<dbReference type="InterPro" id="IPR051083">
    <property type="entry name" value="GrpII_Intron_Splice-Mob/Def"/>
</dbReference>
<comment type="caution">
    <text evidence="11">The sequence shown here is derived from an EMBL/GenBank/DDBJ whole genome shotgun (WGS) entry which is preliminary data.</text>
</comment>
<dbReference type="PRINTS" id="PR00866">
    <property type="entry name" value="RNADNAPOLMS"/>
</dbReference>